<keyword evidence="6" id="KW-1185">Reference proteome</keyword>
<dbReference type="GO" id="GO:0005829">
    <property type="term" value="C:cytosol"/>
    <property type="evidence" value="ECO:0007669"/>
    <property type="project" value="UniProtKB-ARBA"/>
</dbReference>
<protein>
    <submittedName>
        <fullName evidence="5">Alkene reductase</fullName>
    </submittedName>
</protein>
<dbReference type="InterPro" id="IPR001155">
    <property type="entry name" value="OxRdtase_FMN_N"/>
</dbReference>
<comment type="similarity">
    <text evidence="2">Belongs to the NADH:flavin oxidoreductase/NADH oxidase family.</text>
</comment>
<gene>
    <name evidence="5" type="ORF">DDT56_15830</name>
</gene>
<dbReference type="RefSeq" id="WP_136167389.1">
    <property type="nucleotide sequence ID" value="NZ_KZ819084.1"/>
</dbReference>
<dbReference type="CDD" id="cd02933">
    <property type="entry name" value="OYE_like_FMN"/>
    <property type="match status" value="1"/>
</dbReference>
<dbReference type="GO" id="GO:0016628">
    <property type="term" value="F:oxidoreductase activity, acting on the CH-CH group of donors, NAD or NADP as acceptor"/>
    <property type="evidence" value="ECO:0007669"/>
    <property type="project" value="UniProtKB-ARBA"/>
</dbReference>
<dbReference type="Gene3D" id="3.20.20.70">
    <property type="entry name" value="Aldolase class I"/>
    <property type="match status" value="1"/>
</dbReference>
<evidence type="ECO:0000256" key="2">
    <source>
        <dbReference type="ARBA" id="ARBA00005979"/>
    </source>
</evidence>
<reference evidence="5 6" key="1">
    <citation type="submission" date="2018-04" db="EMBL/GenBank/DDBJ databases">
        <title>Brenneria corticis sp.nov.</title>
        <authorList>
            <person name="Li Y."/>
        </authorList>
    </citation>
    <scope>NUCLEOTIDE SEQUENCE [LARGE SCALE GENOMIC DNA]</scope>
    <source>
        <strain evidence="5 6">CFCC 11842</strain>
    </source>
</reference>
<evidence type="ECO:0000256" key="3">
    <source>
        <dbReference type="ARBA" id="ARBA00023002"/>
    </source>
</evidence>
<accession>A0A2U1TVC4</accession>
<evidence type="ECO:0000313" key="6">
    <source>
        <dbReference type="Proteomes" id="UP000296159"/>
    </source>
</evidence>
<evidence type="ECO:0000259" key="4">
    <source>
        <dbReference type="Pfam" id="PF00724"/>
    </source>
</evidence>
<keyword evidence="3" id="KW-0560">Oxidoreductase</keyword>
<dbReference type="EMBL" id="QDKH01000019">
    <property type="protein sequence ID" value="PWC13367.1"/>
    <property type="molecule type" value="Genomic_DNA"/>
</dbReference>
<dbReference type="GO" id="GO:0010181">
    <property type="term" value="F:FMN binding"/>
    <property type="evidence" value="ECO:0007669"/>
    <property type="project" value="InterPro"/>
</dbReference>
<feature type="domain" description="NADH:flavin oxidoreductase/NADH oxidase N-terminal" evidence="4">
    <location>
        <begin position="9"/>
        <end position="340"/>
    </location>
</feature>
<dbReference type="PANTHER" id="PTHR22893:SF98">
    <property type="entry name" value="OXIDOREDUCTASE"/>
    <property type="match status" value="1"/>
</dbReference>
<sequence>MSQSHFTTLFSPYRLGDLTLRNRLVMAPMTRSRAVRNNVPNPLAATYYAQRATAGLIVSEATQISPQGVGYIRTPGIHSPEQVAGWRRVTDAVHDAGGLIFAQLWHVGRVSHPDFHGGELPVAPSALLAEGEVFTPNGKTPMVAPRALETDEIPAIVEQYRQAALNAKNAGFDGVEIHGATGYLLDQFLRDGSNIRTDRYGGSIENRARFPLEVTAAAVEVFGAQRVGYKITPNLPLHSMSDSNPAATFGYLAGRLSALGIAYLHVSEAIAGPAAAPASAERIAPHLRKAFGGTLIVNGGYDAASGENALTAGEAELVAYGVPFLTNPDLAERFRRNAPLNAPDYATFYAAEKDESGYIDYPTLAKTEE</sequence>
<dbReference type="AlphaFoldDB" id="A0A2U1TVC4"/>
<comment type="caution">
    <text evidence="5">The sequence shown here is derived from an EMBL/GenBank/DDBJ whole genome shotgun (WGS) entry which is preliminary data.</text>
</comment>
<dbReference type="InterPro" id="IPR013785">
    <property type="entry name" value="Aldolase_TIM"/>
</dbReference>
<name>A0A2U1TVC4_9GAMM</name>
<evidence type="ECO:0000313" key="5">
    <source>
        <dbReference type="EMBL" id="PWC13367.1"/>
    </source>
</evidence>
<dbReference type="Proteomes" id="UP000296159">
    <property type="component" value="Unassembled WGS sequence"/>
</dbReference>
<organism evidence="5 6">
    <name type="scientific">Brenneria corticis</name>
    <dbReference type="NCBI Taxonomy" id="2173106"/>
    <lineage>
        <taxon>Bacteria</taxon>
        <taxon>Pseudomonadati</taxon>
        <taxon>Pseudomonadota</taxon>
        <taxon>Gammaproteobacteria</taxon>
        <taxon>Enterobacterales</taxon>
        <taxon>Pectobacteriaceae</taxon>
        <taxon>Brenneria</taxon>
    </lineage>
</organism>
<dbReference type="Pfam" id="PF00724">
    <property type="entry name" value="Oxidored_FMN"/>
    <property type="match status" value="1"/>
</dbReference>
<dbReference type="PANTHER" id="PTHR22893">
    <property type="entry name" value="NADH OXIDOREDUCTASE-RELATED"/>
    <property type="match status" value="1"/>
</dbReference>
<comment type="cofactor">
    <cofactor evidence="1">
        <name>FMN</name>
        <dbReference type="ChEBI" id="CHEBI:58210"/>
    </cofactor>
</comment>
<dbReference type="InterPro" id="IPR045247">
    <property type="entry name" value="Oye-like"/>
</dbReference>
<dbReference type="FunFam" id="3.20.20.70:FF:000059">
    <property type="entry name" value="N-ethylmaleimide reductase, FMN-linked"/>
    <property type="match status" value="1"/>
</dbReference>
<dbReference type="SUPFAM" id="SSF51395">
    <property type="entry name" value="FMN-linked oxidoreductases"/>
    <property type="match status" value="1"/>
</dbReference>
<proteinExistence type="inferred from homology"/>
<evidence type="ECO:0000256" key="1">
    <source>
        <dbReference type="ARBA" id="ARBA00001917"/>
    </source>
</evidence>